<dbReference type="KEGG" id="gax:Pan161_08880"/>
<dbReference type="PANTHER" id="PTHR33221:SF13">
    <property type="entry name" value="TRANSCRIPTIONAL REGULATOR-RELATED"/>
    <property type="match status" value="1"/>
</dbReference>
<name>A0A517V8C3_9PLAN</name>
<dbReference type="InterPro" id="IPR036390">
    <property type="entry name" value="WH_DNA-bd_sf"/>
</dbReference>
<dbReference type="GO" id="GO:0005829">
    <property type="term" value="C:cytosol"/>
    <property type="evidence" value="ECO:0007669"/>
    <property type="project" value="TreeGrafter"/>
</dbReference>
<reference evidence="1 2" key="1">
    <citation type="submission" date="2019-02" db="EMBL/GenBank/DDBJ databases">
        <title>Deep-cultivation of Planctomycetes and their phenomic and genomic characterization uncovers novel biology.</title>
        <authorList>
            <person name="Wiegand S."/>
            <person name="Jogler M."/>
            <person name="Boedeker C."/>
            <person name="Pinto D."/>
            <person name="Vollmers J."/>
            <person name="Rivas-Marin E."/>
            <person name="Kohn T."/>
            <person name="Peeters S.H."/>
            <person name="Heuer A."/>
            <person name="Rast P."/>
            <person name="Oberbeckmann S."/>
            <person name="Bunk B."/>
            <person name="Jeske O."/>
            <person name="Meyerdierks A."/>
            <person name="Storesund J.E."/>
            <person name="Kallscheuer N."/>
            <person name="Luecker S."/>
            <person name="Lage O.M."/>
            <person name="Pohl T."/>
            <person name="Merkel B.J."/>
            <person name="Hornburger P."/>
            <person name="Mueller R.-W."/>
            <person name="Bruemmer F."/>
            <person name="Labrenz M."/>
            <person name="Spormann A.M."/>
            <person name="Op den Camp H."/>
            <person name="Overmann J."/>
            <person name="Amann R."/>
            <person name="Jetten M.S.M."/>
            <person name="Mascher T."/>
            <person name="Medema M.H."/>
            <person name="Devos D.P."/>
            <person name="Kaster A.-K."/>
            <person name="Ovreas L."/>
            <person name="Rohde M."/>
            <person name="Galperin M.Y."/>
            <person name="Jogler C."/>
        </authorList>
    </citation>
    <scope>NUCLEOTIDE SEQUENCE [LARGE SCALE GENOMIC DNA]</scope>
    <source>
        <strain evidence="1 2">Pan161</strain>
    </source>
</reference>
<dbReference type="InterPro" id="IPR036388">
    <property type="entry name" value="WH-like_DNA-bd_sf"/>
</dbReference>
<dbReference type="PROSITE" id="PS51197">
    <property type="entry name" value="HTH_RRF2_2"/>
    <property type="match status" value="1"/>
</dbReference>
<dbReference type="Pfam" id="PF02082">
    <property type="entry name" value="Rrf2"/>
    <property type="match status" value="1"/>
</dbReference>
<accession>A0A517V8C3</accession>
<gene>
    <name evidence="1" type="ORF">Pan161_08880</name>
</gene>
<dbReference type="AlphaFoldDB" id="A0A517V8C3"/>
<dbReference type="EMBL" id="CP036343">
    <property type="protein sequence ID" value="QDT89260.1"/>
    <property type="molecule type" value="Genomic_DNA"/>
</dbReference>
<dbReference type="OrthoDB" id="270199at2"/>
<keyword evidence="2" id="KW-1185">Reference proteome</keyword>
<dbReference type="Proteomes" id="UP000316855">
    <property type="component" value="Chromosome"/>
</dbReference>
<evidence type="ECO:0000313" key="2">
    <source>
        <dbReference type="Proteomes" id="UP000316855"/>
    </source>
</evidence>
<dbReference type="InterPro" id="IPR030489">
    <property type="entry name" value="TR_Rrf2-type_CS"/>
</dbReference>
<sequence length="150" mass="17150" precursor="true">MNQEQVIDMISQTEAYALRAMTCLAFRFPDYMTRNQLSEAADVPHAYLPKIMLELNRTGLIRSQRGQNGGYALIPTPQEISLLDVIKSIKAGSQRELYQWNSDTSNEIRQLDQHLNHTFSMLETSLEQTSLADIFNNSNRPTTEVTDRVQ</sequence>
<dbReference type="PROSITE" id="PS01332">
    <property type="entry name" value="HTH_RRF2_1"/>
    <property type="match status" value="1"/>
</dbReference>
<dbReference type="Gene3D" id="1.10.10.10">
    <property type="entry name" value="Winged helix-like DNA-binding domain superfamily/Winged helix DNA-binding domain"/>
    <property type="match status" value="1"/>
</dbReference>
<dbReference type="SUPFAM" id="SSF46785">
    <property type="entry name" value="Winged helix' DNA-binding domain"/>
    <property type="match status" value="1"/>
</dbReference>
<proteinExistence type="predicted"/>
<dbReference type="NCBIfam" id="TIGR00738">
    <property type="entry name" value="rrf2_super"/>
    <property type="match status" value="1"/>
</dbReference>
<organism evidence="1 2">
    <name type="scientific">Gimesia algae</name>
    <dbReference type="NCBI Taxonomy" id="2527971"/>
    <lineage>
        <taxon>Bacteria</taxon>
        <taxon>Pseudomonadati</taxon>
        <taxon>Planctomycetota</taxon>
        <taxon>Planctomycetia</taxon>
        <taxon>Planctomycetales</taxon>
        <taxon>Planctomycetaceae</taxon>
        <taxon>Gimesia</taxon>
    </lineage>
</organism>
<protein>
    <submittedName>
        <fullName evidence="1">Iron-responsive transcriptional regulator</fullName>
    </submittedName>
</protein>
<evidence type="ECO:0000313" key="1">
    <source>
        <dbReference type="EMBL" id="QDT89260.1"/>
    </source>
</evidence>
<dbReference type="GO" id="GO:0003700">
    <property type="term" value="F:DNA-binding transcription factor activity"/>
    <property type="evidence" value="ECO:0007669"/>
    <property type="project" value="TreeGrafter"/>
</dbReference>
<dbReference type="InterPro" id="IPR000944">
    <property type="entry name" value="Tscrpt_reg_Rrf2"/>
</dbReference>
<dbReference type="PANTHER" id="PTHR33221">
    <property type="entry name" value="WINGED HELIX-TURN-HELIX TRANSCRIPTIONAL REGULATOR, RRF2 FAMILY"/>
    <property type="match status" value="1"/>
</dbReference>